<feature type="transmembrane region" description="Helical" evidence="1">
    <location>
        <begin position="135"/>
        <end position="155"/>
    </location>
</feature>
<evidence type="ECO:0000313" key="3">
    <source>
        <dbReference type="Proteomes" id="UP001147746"/>
    </source>
</evidence>
<protein>
    <submittedName>
        <fullName evidence="2">Uncharacterized protein</fullName>
    </submittedName>
</protein>
<organism evidence="2 3">
    <name type="scientific">Penicillium atrosanguineum</name>
    <dbReference type="NCBI Taxonomy" id="1132637"/>
    <lineage>
        <taxon>Eukaryota</taxon>
        <taxon>Fungi</taxon>
        <taxon>Dikarya</taxon>
        <taxon>Ascomycota</taxon>
        <taxon>Pezizomycotina</taxon>
        <taxon>Eurotiomycetes</taxon>
        <taxon>Eurotiomycetidae</taxon>
        <taxon>Eurotiales</taxon>
        <taxon>Aspergillaceae</taxon>
        <taxon>Penicillium</taxon>
    </lineage>
</organism>
<gene>
    <name evidence="2" type="ORF">N7476_005821</name>
</gene>
<dbReference type="OrthoDB" id="10252009at2759"/>
<accession>A0A9W9U4V0</accession>
<keyword evidence="1" id="KW-0812">Transmembrane</keyword>
<dbReference type="PANTHER" id="PTHR34391:SF1">
    <property type="entry name" value="UPF0658 GOLGI APPARATUS MEMBRANE PROTEIN C1952.10C-RELATED"/>
    <property type="match status" value="1"/>
</dbReference>
<dbReference type="PANTHER" id="PTHR34391">
    <property type="entry name" value="UPF0658 GOLGI APPARATUS MEMBRANE PROTEIN C1952.10C-RELATED"/>
    <property type="match status" value="1"/>
</dbReference>
<sequence length="196" mass="22809">MYRPTTKNEWWLCGVLLTQAILTIALEIYILVEWQAWVTPQIVQVTVSVIIPINLDVLIFACLYEFILALDAIHQKNNILLFAICISNTCTFVYSVMQYQMMEENTMRLFDERYGYPTLVDTTRNVWPLIKPAEILVAIFTGLGTLLIFPIVYLLHKEYSWAIYKVVHGGPKTRMRYLAYEVRFSRRSSLDLPCAN</sequence>
<evidence type="ECO:0000256" key="1">
    <source>
        <dbReference type="SAM" id="Phobius"/>
    </source>
</evidence>
<evidence type="ECO:0000313" key="2">
    <source>
        <dbReference type="EMBL" id="KAJ5315514.1"/>
    </source>
</evidence>
<feature type="transmembrane region" description="Helical" evidence="1">
    <location>
        <begin position="79"/>
        <end position="97"/>
    </location>
</feature>
<comment type="caution">
    <text evidence="2">The sequence shown here is derived from an EMBL/GenBank/DDBJ whole genome shotgun (WGS) entry which is preliminary data.</text>
</comment>
<feature type="transmembrane region" description="Helical" evidence="1">
    <location>
        <begin position="12"/>
        <end position="32"/>
    </location>
</feature>
<reference evidence="2" key="2">
    <citation type="journal article" date="2023" name="IMA Fungus">
        <title>Comparative genomic study of the Penicillium genus elucidates a diverse pangenome and 15 lateral gene transfer events.</title>
        <authorList>
            <person name="Petersen C."/>
            <person name="Sorensen T."/>
            <person name="Nielsen M.R."/>
            <person name="Sondergaard T.E."/>
            <person name="Sorensen J.L."/>
            <person name="Fitzpatrick D.A."/>
            <person name="Frisvad J.C."/>
            <person name="Nielsen K.L."/>
        </authorList>
    </citation>
    <scope>NUCLEOTIDE SEQUENCE</scope>
    <source>
        <strain evidence="2">IBT 21472</strain>
    </source>
</reference>
<reference evidence="2" key="1">
    <citation type="submission" date="2022-12" db="EMBL/GenBank/DDBJ databases">
        <authorList>
            <person name="Petersen C."/>
        </authorList>
    </citation>
    <scope>NUCLEOTIDE SEQUENCE</scope>
    <source>
        <strain evidence="2">IBT 21472</strain>
    </source>
</reference>
<dbReference type="Proteomes" id="UP001147746">
    <property type="component" value="Unassembled WGS sequence"/>
</dbReference>
<dbReference type="EMBL" id="JAPZBO010000005">
    <property type="protein sequence ID" value="KAJ5315514.1"/>
    <property type="molecule type" value="Genomic_DNA"/>
</dbReference>
<keyword evidence="1" id="KW-0472">Membrane</keyword>
<name>A0A9W9U4V0_9EURO</name>
<proteinExistence type="predicted"/>
<feature type="transmembrane region" description="Helical" evidence="1">
    <location>
        <begin position="44"/>
        <end position="67"/>
    </location>
</feature>
<dbReference type="AlphaFoldDB" id="A0A9W9U4V0"/>
<keyword evidence="1" id="KW-1133">Transmembrane helix</keyword>
<dbReference type="GO" id="GO:0005794">
    <property type="term" value="C:Golgi apparatus"/>
    <property type="evidence" value="ECO:0007669"/>
    <property type="project" value="TreeGrafter"/>
</dbReference>
<dbReference type="InterPro" id="IPR040410">
    <property type="entry name" value="UPF0658_Golgi"/>
</dbReference>
<keyword evidence="3" id="KW-1185">Reference proteome</keyword>